<dbReference type="Gene3D" id="3.30.70.270">
    <property type="match status" value="1"/>
</dbReference>
<organism evidence="3 4">
    <name type="scientific">Pelotalea chapellei</name>
    <dbReference type="NCBI Taxonomy" id="44671"/>
    <lineage>
        <taxon>Bacteria</taxon>
        <taxon>Pseudomonadati</taxon>
        <taxon>Thermodesulfobacteriota</taxon>
        <taxon>Desulfuromonadia</taxon>
        <taxon>Geobacterales</taxon>
        <taxon>Geobacteraceae</taxon>
        <taxon>Pelotalea</taxon>
    </lineage>
</organism>
<evidence type="ECO:0000313" key="3">
    <source>
        <dbReference type="EMBL" id="MBT1072957.1"/>
    </source>
</evidence>
<dbReference type="InterPro" id="IPR001126">
    <property type="entry name" value="UmuC"/>
</dbReference>
<dbReference type="PROSITE" id="PS50173">
    <property type="entry name" value="UMUC"/>
    <property type="match status" value="1"/>
</dbReference>
<dbReference type="InterPro" id="IPR050116">
    <property type="entry name" value="DNA_polymerase-Y"/>
</dbReference>
<dbReference type="Pfam" id="PF00817">
    <property type="entry name" value="IMS"/>
    <property type="match status" value="1"/>
</dbReference>
<name>A0ABS5UB99_9BACT</name>
<evidence type="ECO:0000256" key="1">
    <source>
        <dbReference type="ARBA" id="ARBA00010945"/>
    </source>
</evidence>
<dbReference type="PANTHER" id="PTHR11076">
    <property type="entry name" value="DNA REPAIR POLYMERASE UMUC / TRANSFERASE FAMILY MEMBER"/>
    <property type="match status" value="1"/>
</dbReference>
<comment type="caution">
    <text evidence="3">The sequence shown here is derived from an EMBL/GenBank/DDBJ whole genome shotgun (WGS) entry which is preliminary data.</text>
</comment>
<dbReference type="InterPro" id="IPR043502">
    <property type="entry name" value="DNA/RNA_pol_sf"/>
</dbReference>
<evidence type="ECO:0000259" key="2">
    <source>
        <dbReference type="PROSITE" id="PS50173"/>
    </source>
</evidence>
<accession>A0ABS5UB99</accession>
<dbReference type="InterPro" id="IPR043128">
    <property type="entry name" value="Rev_trsase/Diguanyl_cyclase"/>
</dbReference>
<sequence length="419" mass="45577">MERQIVHLVIPAFPIALARATDNRLSGRPVAVAPGNSERSLLQCISSEAAAEGLFPGQPVYRARRICPALTVIPPDPLLLAKGTRLLFELSAEFSPLVEPSNGRVFLDMTGSRRLFGPARDVAGRLESRIVRRMGLTAMAGTAANKLVSRIAADAMPEPGVYDVFSGAEQSFMAPFPVSVIPGIGNEREALLLRDLNLRRVEDLAALSVAQLRLAVGPVAPLLHERARGIDRSPVQPPRISTEIMEESFLEQEENDDEILLAELLRLVEGCGFRLRRVGRETSRLNLTVCYADGVTEQGHKKLSAPQALDIPLFIAAEELFRSTCRRRVRVKALKLSCASAAEQHGQLDLFASAASSSRRDTALQDALDGLRSRYGSQSLRWGRSFAGVAGQLGDGSSLSSVSTDLSEYRYHTDTRRGG</sequence>
<gene>
    <name evidence="3" type="ORF">KJB30_14270</name>
</gene>
<dbReference type="InterPro" id="IPR017961">
    <property type="entry name" value="DNA_pol_Y-fam_little_finger"/>
</dbReference>
<dbReference type="Gene3D" id="3.40.1170.60">
    <property type="match status" value="1"/>
</dbReference>
<dbReference type="EMBL" id="JAHDYS010000014">
    <property type="protein sequence ID" value="MBT1072957.1"/>
    <property type="molecule type" value="Genomic_DNA"/>
</dbReference>
<dbReference type="Pfam" id="PF11799">
    <property type="entry name" value="IMS_C"/>
    <property type="match status" value="1"/>
</dbReference>
<feature type="domain" description="UmuC" evidence="2">
    <location>
        <begin position="5"/>
        <end position="185"/>
    </location>
</feature>
<protein>
    <submittedName>
        <fullName evidence="3">DNA polymerase IV</fullName>
    </submittedName>
</protein>
<reference evidence="3 4" key="1">
    <citation type="submission" date="2021-05" db="EMBL/GenBank/DDBJ databases">
        <title>The draft genome of Geobacter chapellei DSM 13688.</title>
        <authorList>
            <person name="Xu Z."/>
            <person name="Masuda Y."/>
            <person name="Itoh H."/>
            <person name="Senoo K."/>
        </authorList>
    </citation>
    <scope>NUCLEOTIDE SEQUENCE [LARGE SCALE GENOMIC DNA]</scope>
    <source>
        <strain evidence="3 4">DSM 13688</strain>
    </source>
</reference>
<keyword evidence="4" id="KW-1185">Reference proteome</keyword>
<dbReference type="PANTHER" id="PTHR11076:SF33">
    <property type="entry name" value="DNA POLYMERASE KAPPA"/>
    <property type="match status" value="1"/>
</dbReference>
<dbReference type="Gene3D" id="1.10.150.20">
    <property type="entry name" value="5' to 3' exonuclease, C-terminal subdomain"/>
    <property type="match status" value="1"/>
</dbReference>
<evidence type="ECO:0000313" key="4">
    <source>
        <dbReference type="Proteomes" id="UP000784128"/>
    </source>
</evidence>
<comment type="similarity">
    <text evidence="1">Belongs to the DNA polymerase type-Y family.</text>
</comment>
<dbReference type="RefSeq" id="WP_214300489.1">
    <property type="nucleotide sequence ID" value="NZ_JAHDYS010000014.1"/>
</dbReference>
<proteinExistence type="inferred from homology"/>
<dbReference type="SUPFAM" id="SSF56672">
    <property type="entry name" value="DNA/RNA polymerases"/>
    <property type="match status" value="1"/>
</dbReference>
<dbReference type="Proteomes" id="UP000784128">
    <property type="component" value="Unassembled WGS sequence"/>
</dbReference>